<comment type="caution">
    <text evidence="8">The sequence shown here is derived from an EMBL/GenBank/DDBJ whole genome shotgun (WGS) entry which is preliminary data.</text>
</comment>
<dbReference type="Gene3D" id="1.10.3720.10">
    <property type="entry name" value="MetI-like"/>
    <property type="match status" value="1"/>
</dbReference>
<dbReference type="AlphaFoldDB" id="A0A501WYN7"/>
<feature type="transmembrane region" description="Helical" evidence="6">
    <location>
        <begin position="244"/>
        <end position="267"/>
    </location>
</feature>
<evidence type="ECO:0000259" key="7">
    <source>
        <dbReference type="PROSITE" id="PS50928"/>
    </source>
</evidence>
<dbReference type="Pfam" id="PF00528">
    <property type="entry name" value="BPD_transp_1"/>
    <property type="match status" value="1"/>
</dbReference>
<evidence type="ECO:0000256" key="6">
    <source>
        <dbReference type="RuleBase" id="RU363032"/>
    </source>
</evidence>
<dbReference type="PANTHER" id="PTHR30177">
    <property type="entry name" value="GLYCINE BETAINE/L-PROLINE TRANSPORT SYSTEM PERMEASE PROTEIN PROW"/>
    <property type="match status" value="1"/>
</dbReference>
<feature type="domain" description="ABC transmembrane type-1" evidence="7">
    <location>
        <begin position="176"/>
        <end position="376"/>
    </location>
</feature>
<keyword evidence="5 6" id="KW-0472">Membrane</keyword>
<feature type="transmembrane region" description="Helical" evidence="6">
    <location>
        <begin position="181"/>
        <end position="202"/>
    </location>
</feature>
<feature type="transmembrane region" description="Helical" evidence="6">
    <location>
        <begin position="357"/>
        <end position="378"/>
    </location>
</feature>
<gene>
    <name evidence="8" type="ORF">FJM51_10400</name>
</gene>
<proteinExistence type="inferred from homology"/>
<name>A0A501WYN7_9RHOB</name>
<dbReference type="EMBL" id="VFRP01000008">
    <property type="protein sequence ID" value="TPE51076.1"/>
    <property type="molecule type" value="Genomic_DNA"/>
</dbReference>
<comment type="subcellular location">
    <subcellularLocation>
        <location evidence="1 6">Cell membrane</location>
        <topology evidence="1 6">Multi-pass membrane protein</topology>
    </subcellularLocation>
</comment>
<feature type="transmembrane region" description="Helical" evidence="6">
    <location>
        <begin position="214"/>
        <end position="238"/>
    </location>
</feature>
<keyword evidence="2 6" id="KW-0813">Transport</keyword>
<evidence type="ECO:0000256" key="1">
    <source>
        <dbReference type="ARBA" id="ARBA00004651"/>
    </source>
</evidence>
<evidence type="ECO:0000313" key="9">
    <source>
        <dbReference type="Proteomes" id="UP000319255"/>
    </source>
</evidence>
<reference evidence="8 9" key="1">
    <citation type="submission" date="2019-06" db="EMBL/GenBank/DDBJ databases">
        <title>A novel bacterium of genus Amaricoccus, isolated from marine sediment.</title>
        <authorList>
            <person name="Huang H."/>
            <person name="Mo K."/>
            <person name="Hu Y."/>
        </authorList>
    </citation>
    <scope>NUCLEOTIDE SEQUENCE [LARGE SCALE GENOMIC DNA]</scope>
    <source>
        <strain evidence="8 9">HB172011</strain>
    </source>
</reference>
<dbReference type="GO" id="GO:0055085">
    <property type="term" value="P:transmembrane transport"/>
    <property type="evidence" value="ECO:0007669"/>
    <property type="project" value="InterPro"/>
</dbReference>
<dbReference type="CDD" id="cd06261">
    <property type="entry name" value="TM_PBP2"/>
    <property type="match status" value="1"/>
</dbReference>
<feature type="transmembrane region" description="Helical" evidence="6">
    <location>
        <begin position="139"/>
        <end position="161"/>
    </location>
</feature>
<dbReference type="PROSITE" id="PS50928">
    <property type="entry name" value="ABC_TM1"/>
    <property type="match status" value="1"/>
</dbReference>
<dbReference type="GO" id="GO:0031460">
    <property type="term" value="P:glycine betaine transport"/>
    <property type="evidence" value="ECO:0007669"/>
    <property type="project" value="TreeGrafter"/>
</dbReference>
<keyword evidence="3 6" id="KW-0812">Transmembrane</keyword>
<evidence type="ECO:0000256" key="5">
    <source>
        <dbReference type="ARBA" id="ARBA00023136"/>
    </source>
</evidence>
<accession>A0A501WYN7</accession>
<protein>
    <submittedName>
        <fullName evidence="8">ABC transporter permease</fullName>
    </submittedName>
</protein>
<dbReference type="GO" id="GO:0005886">
    <property type="term" value="C:plasma membrane"/>
    <property type="evidence" value="ECO:0007669"/>
    <property type="project" value="UniProtKB-SubCell"/>
</dbReference>
<dbReference type="SUPFAM" id="SSF161098">
    <property type="entry name" value="MetI-like"/>
    <property type="match status" value="1"/>
</dbReference>
<dbReference type="Proteomes" id="UP000319255">
    <property type="component" value="Unassembled WGS sequence"/>
</dbReference>
<evidence type="ECO:0000256" key="2">
    <source>
        <dbReference type="ARBA" id="ARBA00022448"/>
    </source>
</evidence>
<evidence type="ECO:0000313" key="8">
    <source>
        <dbReference type="EMBL" id="TPE51076.1"/>
    </source>
</evidence>
<dbReference type="InterPro" id="IPR051204">
    <property type="entry name" value="ABC_transp_perm/SBD"/>
</dbReference>
<feature type="transmembrane region" description="Helical" evidence="6">
    <location>
        <begin position="74"/>
        <end position="97"/>
    </location>
</feature>
<keyword evidence="9" id="KW-1185">Reference proteome</keyword>
<feature type="transmembrane region" description="Helical" evidence="6">
    <location>
        <begin position="46"/>
        <end position="67"/>
    </location>
</feature>
<comment type="similarity">
    <text evidence="6">Belongs to the binding-protein-dependent transport system permease family.</text>
</comment>
<dbReference type="InterPro" id="IPR000515">
    <property type="entry name" value="MetI-like"/>
</dbReference>
<feature type="transmembrane region" description="Helical" evidence="6">
    <location>
        <begin position="109"/>
        <end position="127"/>
    </location>
</feature>
<organism evidence="8 9">
    <name type="scientific">Amaricoccus solimangrovi</name>
    <dbReference type="NCBI Taxonomy" id="2589815"/>
    <lineage>
        <taxon>Bacteria</taxon>
        <taxon>Pseudomonadati</taxon>
        <taxon>Pseudomonadota</taxon>
        <taxon>Alphaproteobacteria</taxon>
        <taxon>Rhodobacterales</taxon>
        <taxon>Paracoccaceae</taxon>
        <taxon>Amaricoccus</taxon>
    </lineage>
</organism>
<feature type="transmembrane region" description="Helical" evidence="6">
    <location>
        <begin position="323"/>
        <end position="345"/>
    </location>
</feature>
<keyword evidence="4 6" id="KW-1133">Transmembrane helix</keyword>
<dbReference type="PANTHER" id="PTHR30177:SF30">
    <property type="entry name" value="GLYCINE BETAINE UPTAKE SYSTEM PERMEASE PROTEIN YEHY"/>
    <property type="match status" value="1"/>
</dbReference>
<evidence type="ECO:0000256" key="3">
    <source>
        <dbReference type="ARBA" id="ARBA00022692"/>
    </source>
</evidence>
<evidence type="ECO:0000256" key="4">
    <source>
        <dbReference type="ARBA" id="ARBA00022989"/>
    </source>
</evidence>
<dbReference type="OrthoDB" id="9801163at2"/>
<dbReference type="InterPro" id="IPR035906">
    <property type="entry name" value="MetI-like_sf"/>
</dbReference>
<sequence length="383" mass="38454">MAASRPDGARLALGLGCLGALALPFVSVRASRIGAPEPRTLVEILPPGRLLAVLALSAAVLLALVLLRAPWARVLLSLLALAGVLAGIGLAAGPLAAEAGPYARVAPGAGAWTLLALLALFFTEAASRLALGPAARLGLGLVILAGLAALLASDLLAPLSIMVEYRNRAASFRSEAAQHLLLAGGSFAAAMVVGVPLGLLAARRARLAPPLLGALTAIQTVPSMAMFGLMILPLGWLAAHAPPAAALGIRGIGAAPALLALFLYALLPIVGHTREGLRGVPGAILESADAMGLDARQRLWRVEIPLALPVLLTGARIVLVQNIGLATVGALIGAGGFGVFVFQGLGQTAADLVLLGALPPVALAMLAALLMDALIACVPGPAR</sequence>